<dbReference type="VEuPathDB" id="FungiDB:MAPG_08152"/>
<name>A0A0C4E6K9_MAGP6</name>
<dbReference type="AlphaFoldDB" id="A0A0C4E6K9"/>
<organism evidence="3 4">
    <name type="scientific">Magnaporthiopsis poae (strain ATCC 64411 / 73-15)</name>
    <name type="common">Kentucky bluegrass fungus</name>
    <name type="synonym">Magnaporthe poae</name>
    <dbReference type="NCBI Taxonomy" id="644358"/>
    <lineage>
        <taxon>Eukaryota</taxon>
        <taxon>Fungi</taxon>
        <taxon>Dikarya</taxon>
        <taxon>Ascomycota</taxon>
        <taxon>Pezizomycotina</taxon>
        <taxon>Sordariomycetes</taxon>
        <taxon>Sordariomycetidae</taxon>
        <taxon>Magnaporthales</taxon>
        <taxon>Magnaporthaceae</taxon>
        <taxon>Magnaporthiopsis</taxon>
    </lineage>
</organism>
<evidence type="ECO:0000313" key="3">
    <source>
        <dbReference type="EnsemblFungi" id="MAPG_08152T0"/>
    </source>
</evidence>
<dbReference type="Proteomes" id="UP000011715">
    <property type="component" value="Unassembled WGS sequence"/>
</dbReference>
<dbReference type="EMBL" id="GL876972">
    <property type="protein sequence ID" value="KLU89178.1"/>
    <property type="molecule type" value="Genomic_DNA"/>
</dbReference>
<evidence type="ECO:0000256" key="1">
    <source>
        <dbReference type="SAM" id="MobiDB-lite"/>
    </source>
</evidence>
<reference evidence="2" key="1">
    <citation type="submission" date="2010-05" db="EMBL/GenBank/DDBJ databases">
        <title>The Genome Sequence of Magnaporthe poae strain ATCC 64411.</title>
        <authorList>
            <consortium name="The Broad Institute Genome Sequencing Platform"/>
            <consortium name="Broad Institute Genome Sequencing Center for Infectious Disease"/>
            <person name="Ma L.-J."/>
            <person name="Dead R."/>
            <person name="Young S."/>
            <person name="Zeng Q."/>
            <person name="Koehrsen M."/>
            <person name="Alvarado L."/>
            <person name="Berlin A."/>
            <person name="Chapman S.B."/>
            <person name="Chen Z."/>
            <person name="Freedman E."/>
            <person name="Gellesch M."/>
            <person name="Goldberg J."/>
            <person name="Griggs A."/>
            <person name="Gujja S."/>
            <person name="Heilman E.R."/>
            <person name="Heiman D."/>
            <person name="Hepburn T."/>
            <person name="Howarth C."/>
            <person name="Jen D."/>
            <person name="Larson L."/>
            <person name="Mehta T."/>
            <person name="Neiman D."/>
            <person name="Pearson M."/>
            <person name="Roberts A."/>
            <person name="Saif S."/>
            <person name="Shea T."/>
            <person name="Shenoy N."/>
            <person name="Sisk P."/>
            <person name="Stolte C."/>
            <person name="Sykes S."/>
            <person name="Walk T."/>
            <person name="White J."/>
            <person name="Yandava C."/>
            <person name="Haas B."/>
            <person name="Nusbaum C."/>
            <person name="Birren B."/>
        </authorList>
    </citation>
    <scope>NUCLEOTIDE SEQUENCE</scope>
    <source>
        <strain evidence="2">ATCC 64411</strain>
    </source>
</reference>
<sequence>MSARKRTASESPERPGKRLRGDEASSDAARDSDGSESPSRPGPGPRDDSDYQSPPPPSPPERADQAERTADYDGARREFRPF</sequence>
<evidence type="ECO:0000313" key="2">
    <source>
        <dbReference type="EMBL" id="KLU89178.1"/>
    </source>
</evidence>
<reference evidence="3" key="5">
    <citation type="submission" date="2015-06" db="UniProtKB">
        <authorList>
            <consortium name="EnsemblFungi"/>
        </authorList>
    </citation>
    <scope>IDENTIFICATION</scope>
    <source>
        <strain evidence="3">ATCC 64411</strain>
    </source>
</reference>
<reference evidence="4" key="2">
    <citation type="submission" date="2010-05" db="EMBL/GenBank/DDBJ databases">
        <title>The genome sequence of Magnaporthe poae strain ATCC 64411.</title>
        <authorList>
            <person name="Ma L.-J."/>
            <person name="Dead R."/>
            <person name="Young S."/>
            <person name="Zeng Q."/>
            <person name="Koehrsen M."/>
            <person name="Alvarado L."/>
            <person name="Berlin A."/>
            <person name="Chapman S.B."/>
            <person name="Chen Z."/>
            <person name="Freedman E."/>
            <person name="Gellesch M."/>
            <person name="Goldberg J."/>
            <person name="Griggs A."/>
            <person name="Gujja S."/>
            <person name="Heilman E.R."/>
            <person name="Heiman D."/>
            <person name="Hepburn T."/>
            <person name="Howarth C."/>
            <person name="Jen D."/>
            <person name="Larson L."/>
            <person name="Mehta T."/>
            <person name="Neiman D."/>
            <person name="Pearson M."/>
            <person name="Roberts A."/>
            <person name="Saif S."/>
            <person name="Shea T."/>
            <person name="Shenoy N."/>
            <person name="Sisk P."/>
            <person name="Stolte C."/>
            <person name="Sykes S."/>
            <person name="Walk T."/>
            <person name="White J."/>
            <person name="Yandava C."/>
            <person name="Haas B."/>
            <person name="Nusbaum C."/>
            <person name="Birren B."/>
        </authorList>
    </citation>
    <scope>NUCLEOTIDE SEQUENCE [LARGE SCALE GENOMIC DNA]</scope>
    <source>
        <strain evidence="4">ATCC 64411 / 73-15</strain>
    </source>
</reference>
<feature type="compositionally biased region" description="Basic and acidic residues" evidence="1">
    <location>
        <begin position="7"/>
        <end position="33"/>
    </location>
</feature>
<feature type="compositionally biased region" description="Basic and acidic residues" evidence="1">
    <location>
        <begin position="61"/>
        <end position="82"/>
    </location>
</feature>
<keyword evidence="4" id="KW-1185">Reference proteome</keyword>
<proteinExistence type="predicted"/>
<gene>
    <name evidence="2" type="ORF">MAPG_08152</name>
</gene>
<dbReference type="EMBL" id="ADBL01001971">
    <property type="status" value="NOT_ANNOTATED_CDS"/>
    <property type="molecule type" value="Genomic_DNA"/>
</dbReference>
<evidence type="ECO:0000313" key="4">
    <source>
        <dbReference type="Proteomes" id="UP000011715"/>
    </source>
</evidence>
<dbReference type="EnsemblFungi" id="MAPG_08152T0">
    <property type="protein sequence ID" value="MAPG_08152T0"/>
    <property type="gene ID" value="MAPG_08152"/>
</dbReference>
<protein>
    <submittedName>
        <fullName evidence="2 3">Uncharacterized protein</fullName>
    </submittedName>
</protein>
<reference evidence="3" key="4">
    <citation type="journal article" date="2015" name="G3 (Bethesda)">
        <title>Genome sequences of three phytopathogenic species of the Magnaporthaceae family of fungi.</title>
        <authorList>
            <person name="Okagaki L.H."/>
            <person name="Nunes C.C."/>
            <person name="Sailsbery J."/>
            <person name="Clay B."/>
            <person name="Brown D."/>
            <person name="John T."/>
            <person name="Oh Y."/>
            <person name="Young N."/>
            <person name="Fitzgerald M."/>
            <person name="Haas B.J."/>
            <person name="Zeng Q."/>
            <person name="Young S."/>
            <person name="Adiconis X."/>
            <person name="Fan L."/>
            <person name="Levin J.Z."/>
            <person name="Mitchell T.K."/>
            <person name="Okubara P.A."/>
            <person name="Farman M.L."/>
            <person name="Kohn L.M."/>
            <person name="Birren B."/>
            <person name="Ma L.-J."/>
            <person name="Dean R.A."/>
        </authorList>
    </citation>
    <scope>NUCLEOTIDE SEQUENCE</scope>
    <source>
        <strain evidence="3">ATCC 64411 / 73-15</strain>
    </source>
</reference>
<feature type="region of interest" description="Disordered" evidence="1">
    <location>
        <begin position="1"/>
        <end position="82"/>
    </location>
</feature>
<accession>A0A0C4E6K9</accession>
<reference evidence="2" key="3">
    <citation type="submission" date="2011-03" db="EMBL/GenBank/DDBJ databases">
        <title>Annotation of Magnaporthe poae ATCC 64411.</title>
        <authorList>
            <person name="Ma L.-J."/>
            <person name="Dead R."/>
            <person name="Young S.K."/>
            <person name="Zeng Q."/>
            <person name="Gargeya S."/>
            <person name="Fitzgerald M."/>
            <person name="Haas B."/>
            <person name="Abouelleil A."/>
            <person name="Alvarado L."/>
            <person name="Arachchi H.M."/>
            <person name="Berlin A."/>
            <person name="Brown A."/>
            <person name="Chapman S.B."/>
            <person name="Chen Z."/>
            <person name="Dunbar C."/>
            <person name="Freedman E."/>
            <person name="Gearin G."/>
            <person name="Gellesch M."/>
            <person name="Goldberg J."/>
            <person name="Griggs A."/>
            <person name="Gujja S."/>
            <person name="Heiman D."/>
            <person name="Howarth C."/>
            <person name="Larson L."/>
            <person name="Lui A."/>
            <person name="MacDonald P.J.P."/>
            <person name="Mehta T."/>
            <person name="Montmayeur A."/>
            <person name="Murphy C."/>
            <person name="Neiman D."/>
            <person name="Pearson M."/>
            <person name="Priest M."/>
            <person name="Roberts A."/>
            <person name="Saif S."/>
            <person name="Shea T."/>
            <person name="Shenoy N."/>
            <person name="Sisk P."/>
            <person name="Stolte C."/>
            <person name="Sykes S."/>
            <person name="Yandava C."/>
            <person name="Wortman J."/>
            <person name="Nusbaum C."/>
            <person name="Birren B."/>
        </authorList>
    </citation>
    <scope>NUCLEOTIDE SEQUENCE</scope>
    <source>
        <strain evidence="2">ATCC 64411</strain>
    </source>
</reference>
<dbReference type="EMBL" id="ADBL01001972">
    <property type="status" value="NOT_ANNOTATED_CDS"/>
    <property type="molecule type" value="Genomic_DNA"/>
</dbReference>